<keyword evidence="5 9" id="KW-0238">DNA-binding</keyword>
<dbReference type="PROSITE" id="PS51755">
    <property type="entry name" value="OMPR_PHOB"/>
    <property type="match status" value="1"/>
</dbReference>
<comment type="caution">
    <text evidence="12">The sequence shown here is derived from an EMBL/GenBank/DDBJ whole genome shotgun (WGS) entry which is preliminary data.</text>
</comment>
<dbReference type="PANTHER" id="PTHR48111:SF40">
    <property type="entry name" value="PHOSPHATE REGULON TRANSCRIPTIONAL REGULATORY PROTEIN PHOB"/>
    <property type="match status" value="1"/>
</dbReference>
<evidence type="ECO:0000256" key="5">
    <source>
        <dbReference type="ARBA" id="ARBA00023125"/>
    </source>
</evidence>
<evidence type="ECO:0000313" key="12">
    <source>
        <dbReference type="EMBL" id="MET3752115.1"/>
    </source>
</evidence>
<keyword evidence="6" id="KW-0804">Transcription</keyword>
<accession>A0ABV2M6N5</accession>
<evidence type="ECO:0000256" key="4">
    <source>
        <dbReference type="ARBA" id="ARBA00023015"/>
    </source>
</evidence>
<dbReference type="Gene3D" id="1.10.10.10">
    <property type="entry name" value="Winged helix-like DNA-binding domain superfamily/Winged helix DNA-binding domain"/>
    <property type="match status" value="1"/>
</dbReference>
<evidence type="ECO:0000256" key="9">
    <source>
        <dbReference type="PROSITE-ProRule" id="PRU01091"/>
    </source>
</evidence>
<feature type="modified residue" description="4-aspartylphosphate" evidence="8">
    <location>
        <position position="66"/>
    </location>
</feature>
<dbReference type="PROSITE" id="PS50110">
    <property type="entry name" value="RESPONSE_REGULATORY"/>
    <property type="match status" value="1"/>
</dbReference>
<evidence type="ECO:0000256" key="3">
    <source>
        <dbReference type="ARBA" id="ARBA00023012"/>
    </source>
</evidence>
<dbReference type="Gene3D" id="3.40.50.2300">
    <property type="match status" value="1"/>
</dbReference>
<dbReference type="Proteomes" id="UP001549106">
    <property type="component" value="Unassembled WGS sequence"/>
</dbReference>
<dbReference type="SUPFAM" id="SSF52172">
    <property type="entry name" value="CheY-like"/>
    <property type="match status" value="1"/>
</dbReference>
<dbReference type="InterPro" id="IPR001789">
    <property type="entry name" value="Sig_transdc_resp-reg_receiver"/>
</dbReference>
<dbReference type="Pfam" id="PF00486">
    <property type="entry name" value="Trans_reg_C"/>
    <property type="match status" value="1"/>
</dbReference>
<reference evidence="12 13" key="1">
    <citation type="submission" date="2024-06" db="EMBL/GenBank/DDBJ databases">
        <title>Genomic Encyclopedia of Type Strains, Phase IV (KMG-IV): sequencing the most valuable type-strain genomes for metagenomic binning, comparative biology and taxonomic classification.</title>
        <authorList>
            <person name="Goeker M."/>
        </authorList>
    </citation>
    <scope>NUCLEOTIDE SEQUENCE [LARGE SCALE GENOMIC DNA]</scope>
    <source>
        <strain evidence="12 13">DSM 29492</strain>
    </source>
</reference>
<dbReference type="Pfam" id="PF00072">
    <property type="entry name" value="Response_reg"/>
    <property type="match status" value="1"/>
</dbReference>
<sequence>MPVILSAKSKGSEDMKQILIVEDDSFLNKMLAYNLTADGYGVTSALNSRTAAEAIRQREFDLVLLDINLPDGNGFELCKLIKPQHPDTIVIFLTANDQESDQIRGYEVGAVDYITKPFVIGALQRKIKAMFAMLEHHKPAKDIYDDGRLFLDFSEQTASLNGKPLTLSPMEYKMLNLFRKNPRQVLTRGQLLEKLWDIDEKFVDEHTLTTSISRIRSKIESDGGAPYIKTVYGMGYQWTGGEAK</sequence>
<organism evidence="12 13">
    <name type="scientific">Blautia caecimuris</name>
    <dbReference type="NCBI Taxonomy" id="1796615"/>
    <lineage>
        <taxon>Bacteria</taxon>
        <taxon>Bacillati</taxon>
        <taxon>Bacillota</taxon>
        <taxon>Clostridia</taxon>
        <taxon>Lachnospirales</taxon>
        <taxon>Lachnospiraceae</taxon>
        <taxon>Blautia</taxon>
    </lineage>
</organism>
<feature type="DNA-binding region" description="OmpR/PhoB-type" evidence="9">
    <location>
        <begin position="141"/>
        <end position="240"/>
    </location>
</feature>
<dbReference type="InterPro" id="IPR011006">
    <property type="entry name" value="CheY-like_superfamily"/>
</dbReference>
<dbReference type="SMART" id="SM00862">
    <property type="entry name" value="Trans_reg_C"/>
    <property type="match status" value="1"/>
</dbReference>
<dbReference type="CDD" id="cd00383">
    <property type="entry name" value="trans_reg_C"/>
    <property type="match status" value="1"/>
</dbReference>
<evidence type="ECO:0000256" key="7">
    <source>
        <dbReference type="ARBA" id="ARBA00024867"/>
    </source>
</evidence>
<dbReference type="InterPro" id="IPR001867">
    <property type="entry name" value="OmpR/PhoB-type_DNA-bd"/>
</dbReference>
<evidence type="ECO:0000259" key="10">
    <source>
        <dbReference type="PROSITE" id="PS50110"/>
    </source>
</evidence>
<keyword evidence="13" id="KW-1185">Reference proteome</keyword>
<dbReference type="PANTHER" id="PTHR48111">
    <property type="entry name" value="REGULATOR OF RPOS"/>
    <property type="match status" value="1"/>
</dbReference>
<name>A0ABV2M6N5_9FIRM</name>
<proteinExistence type="predicted"/>
<keyword evidence="3" id="KW-0902">Two-component regulatory system</keyword>
<evidence type="ECO:0000313" key="13">
    <source>
        <dbReference type="Proteomes" id="UP001549106"/>
    </source>
</evidence>
<evidence type="ECO:0000256" key="6">
    <source>
        <dbReference type="ARBA" id="ARBA00023163"/>
    </source>
</evidence>
<feature type="domain" description="Response regulatory" evidence="10">
    <location>
        <begin position="17"/>
        <end position="131"/>
    </location>
</feature>
<dbReference type="InterPro" id="IPR039420">
    <property type="entry name" value="WalR-like"/>
</dbReference>
<dbReference type="SMART" id="SM00448">
    <property type="entry name" value="REC"/>
    <property type="match status" value="1"/>
</dbReference>
<comment type="function">
    <text evidence="7">May play the central regulatory role in sporulation. It may be an element of the effector pathway responsible for the activation of sporulation genes in response to nutritional stress. Spo0A may act in concert with spo0H (a sigma factor) to control the expression of some genes that are critical to the sporulation process.</text>
</comment>
<evidence type="ECO:0000259" key="11">
    <source>
        <dbReference type="PROSITE" id="PS51755"/>
    </source>
</evidence>
<keyword evidence="2 8" id="KW-0597">Phosphoprotein</keyword>
<protein>
    <recommendedName>
        <fullName evidence="1">Stage 0 sporulation protein A homolog</fullName>
    </recommendedName>
</protein>
<dbReference type="InterPro" id="IPR036388">
    <property type="entry name" value="WH-like_DNA-bd_sf"/>
</dbReference>
<dbReference type="GO" id="GO:0003677">
    <property type="term" value="F:DNA binding"/>
    <property type="evidence" value="ECO:0007669"/>
    <property type="project" value="UniProtKB-KW"/>
</dbReference>
<evidence type="ECO:0000256" key="1">
    <source>
        <dbReference type="ARBA" id="ARBA00018672"/>
    </source>
</evidence>
<dbReference type="EMBL" id="JBEPMJ010000037">
    <property type="protein sequence ID" value="MET3752115.1"/>
    <property type="molecule type" value="Genomic_DNA"/>
</dbReference>
<keyword evidence="4" id="KW-0805">Transcription regulation</keyword>
<gene>
    <name evidence="12" type="ORF">ABID24_003377</name>
</gene>
<evidence type="ECO:0000256" key="2">
    <source>
        <dbReference type="ARBA" id="ARBA00022553"/>
    </source>
</evidence>
<evidence type="ECO:0000256" key="8">
    <source>
        <dbReference type="PROSITE-ProRule" id="PRU00169"/>
    </source>
</evidence>
<dbReference type="CDD" id="cd17574">
    <property type="entry name" value="REC_OmpR"/>
    <property type="match status" value="1"/>
</dbReference>
<feature type="domain" description="OmpR/PhoB-type" evidence="11">
    <location>
        <begin position="141"/>
        <end position="240"/>
    </location>
</feature>